<evidence type="ECO:0000256" key="1">
    <source>
        <dbReference type="SAM" id="MobiDB-lite"/>
    </source>
</evidence>
<dbReference type="AlphaFoldDB" id="A0AAN6VGZ3"/>
<evidence type="ECO:0008006" key="4">
    <source>
        <dbReference type="Google" id="ProtNLM"/>
    </source>
</evidence>
<proteinExistence type="predicted"/>
<comment type="caution">
    <text evidence="2">The sequence shown here is derived from an EMBL/GenBank/DDBJ whole genome shotgun (WGS) entry which is preliminary data.</text>
</comment>
<organism evidence="2 3">
    <name type="scientific">Chaetomidium leptoderma</name>
    <dbReference type="NCBI Taxonomy" id="669021"/>
    <lineage>
        <taxon>Eukaryota</taxon>
        <taxon>Fungi</taxon>
        <taxon>Dikarya</taxon>
        <taxon>Ascomycota</taxon>
        <taxon>Pezizomycotina</taxon>
        <taxon>Sordariomycetes</taxon>
        <taxon>Sordariomycetidae</taxon>
        <taxon>Sordariales</taxon>
        <taxon>Chaetomiaceae</taxon>
        <taxon>Chaetomidium</taxon>
    </lineage>
</organism>
<reference evidence="2" key="2">
    <citation type="submission" date="2023-05" db="EMBL/GenBank/DDBJ databases">
        <authorList>
            <consortium name="Lawrence Berkeley National Laboratory"/>
            <person name="Steindorff A."/>
            <person name="Hensen N."/>
            <person name="Bonometti L."/>
            <person name="Westerberg I."/>
            <person name="Brannstrom I.O."/>
            <person name="Guillou S."/>
            <person name="Cros-Aarteil S."/>
            <person name="Calhoun S."/>
            <person name="Haridas S."/>
            <person name="Kuo A."/>
            <person name="Mondo S."/>
            <person name="Pangilinan J."/>
            <person name="Riley R."/>
            <person name="Labutti K."/>
            <person name="Andreopoulos B."/>
            <person name="Lipzen A."/>
            <person name="Chen C."/>
            <person name="Yanf M."/>
            <person name="Daum C."/>
            <person name="Ng V."/>
            <person name="Clum A."/>
            <person name="Ohm R."/>
            <person name="Martin F."/>
            <person name="Silar P."/>
            <person name="Natvig D."/>
            <person name="Lalanne C."/>
            <person name="Gautier V."/>
            <person name="Ament-Velasquez S.L."/>
            <person name="Kruys A."/>
            <person name="Hutchinson M.I."/>
            <person name="Powell A.J."/>
            <person name="Barry K."/>
            <person name="Miller A.N."/>
            <person name="Grigoriev I.V."/>
            <person name="Debuchy R."/>
            <person name="Gladieux P."/>
            <person name="Thoren M.H."/>
            <person name="Johannesson H."/>
        </authorList>
    </citation>
    <scope>NUCLEOTIDE SEQUENCE</scope>
    <source>
        <strain evidence="2">CBS 538.74</strain>
    </source>
</reference>
<protein>
    <recommendedName>
        <fullName evidence="4">F-box domain-containing protein</fullName>
    </recommendedName>
</protein>
<evidence type="ECO:0000313" key="2">
    <source>
        <dbReference type="EMBL" id="KAK4151382.1"/>
    </source>
</evidence>
<feature type="region of interest" description="Disordered" evidence="1">
    <location>
        <begin position="377"/>
        <end position="408"/>
    </location>
</feature>
<reference evidence="2" key="1">
    <citation type="journal article" date="2023" name="Mol. Phylogenet. Evol.">
        <title>Genome-scale phylogeny and comparative genomics of the fungal order Sordariales.</title>
        <authorList>
            <person name="Hensen N."/>
            <person name="Bonometti L."/>
            <person name="Westerberg I."/>
            <person name="Brannstrom I.O."/>
            <person name="Guillou S."/>
            <person name="Cros-Aarteil S."/>
            <person name="Calhoun S."/>
            <person name="Haridas S."/>
            <person name="Kuo A."/>
            <person name="Mondo S."/>
            <person name="Pangilinan J."/>
            <person name="Riley R."/>
            <person name="LaButti K."/>
            <person name="Andreopoulos B."/>
            <person name="Lipzen A."/>
            <person name="Chen C."/>
            <person name="Yan M."/>
            <person name="Daum C."/>
            <person name="Ng V."/>
            <person name="Clum A."/>
            <person name="Steindorff A."/>
            <person name="Ohm R.A."/>
            <person name="Martin F."/>
            <person name="Silar P."/>
            <person name="Natvig D.O."/>
            <person name="Lalanne C."/>
            <person name="Gautier V."/>
            <person name="Ament-Velasquez S.L."/>
            <person name="Kruys A."/>
            <person name="Hutchinson M.I."/>
            <person name="Powell A.J."/>
            <person name="Barry K."/>
            <person name="Miller A.N."/>
            <person name="Grigoriev I.V."/>
            <person name="Debuchy R."/>
            <person name="Gladieux P."/>
            <person name="Hiltunen Thoren M."/>
            <person name="Johannesson H."/>
        </authorList>
    </citation>
    <scope>NUCLEOTIDE SEQUENCE</scope>
    <source>
        <strain evidence="2">CBS 538.74</strain>
    </source>
</reference>
<dbReference type="EMBL" id="MU857018">
    <property type="protein sequence ID" value="KAK4151382.1"/>
    <property type="molecule type" value="Genomic_DNA"/>
</dbReference>
<evidence type="ECO:0000313" key="3">
    <source>
        <dbReference type="Proteomes" id="UP001302745"/>
    </source>
</evidence>
<gene>
    <name evidence="2" type="ORF">C8A00DRAFT_17197</name>
</gene>
<feature type="compositionally biased region" description="Polar residues" evidence="1">
    <location>
        <begin position="212"/>
        <end position="234"/>
    </location>
</feature>
<sequence>MTIDVLPPELLRQIFDSCDGAAPSNDRLNHQPDSDMLRDPNCPLKCISLVSRRWRAIALPLLFRHVVWTLERCDQLVAKPGESEHSDPLNNIPILVFLSTNGLARHVNSFTMIVSHSLDSMVKSLPRKQARSDSPFLEAQAHESSMASSATVYNEDNNWLWHMLFSLVDPLRLTIIASPQTLARLLSCMVFVGDADFSSGERLHILSLSRTSRSNNAPGQLSDPKASSQATLPTARSCPGEQKRARTALFTIRPWTHLLLNENSSIQVYRSYHYFDRVPPSVLSSLLGWEEAPFNVIMIPPTVTSISYIAIFPLMTQFSMLVYHLPRIEHLHLQLVPRNDILLDKQEMAHVQASDLWLERNSCYELVMRHLLSKRHPVTSDDSHDVDGDDDDADSDHHDEDDMTNQRPRPRNHWLFLRKFETGDFADLEAWENAVQLVQMSQTGWRVEREGIFVKEPVSTGVPDVGNMNP</sequence>
<keyword evidence="3" id="KW-1185">Reference proteome</keyword>
<dbReference type="Proteomes" id="UP001302745">
    <property type="component" value="Unassembled WGS sequence"/>
</dbReference>
<accession>A0AAN6VGZ3</accession>
<feature type="region of interest" description="Disordered" evidence="1">
    <location>
        <begin position="212"/>
        <end position="238"/>
    </location>
</feature>
<name>A0AAN6VGZ3_9PEZI</name>